<evidence type="ECO:0000313" key="2">
    <source>
        <dbReference type="EMBL" id="SDU56948.1"/>
    </source>
</evidence>
<protein>
    <submittedName>
        <fullName evidence="2">Uncharacterized protein</fullName>
    </submittedName>
</protein>
<name>A0A1H2JLF8_9ACTN</name>
<dbReference type="AlphaFoldDB" id="A0A1H2JLF8"/>
<feature type="region of interest" description="Disordered" evidence="1">
    <location>
        <begin position="1"/>
        <end position="39"/>
    </location>
</feature>
<dbReference type="Proteomes" id="UP000183180">
    <property type="component" value="Unassembled WGS sequence"/>
</dbReference>
<accession>A0A1H2JLF8</accession>
<gene>
    <name evidence="2" type="ORF">SAMN04488548_1342236</name>
</gene>
<reference evidence="2 3" key="1">
    <citation type="submission" date="2016-10" db="EMBL/GenBank/DDBJ databases">
        <authorList>
            <person name="de Groot N.N."/>
        </authorList>
    </citation>
    <scope>NUCLEOTIDE SEQUENCE [LARGE SCALE GENOMIC DNA]</scope>
    <source>
        <strain evidence="2 3">DSM 44215</strain>
    </source>
</reference>
<evidence type="ECO:0000256" key="1">
    <source>
        <dbReference type="SAM" id="MobiDB-lite"/>
    </source>
</evidence>
<organism evidence="2 3">
    <name type="scientific">Gordonia westfalica</name>
    <dbReference type="NCBI Taxonomy" id="158898"/>
    <lineage>
        <taxon>Bacteria</taxon>
        <taxon>Bacillati</taxon>
        <taxon>Actinomycetota</taxon>
        <taxon>Actinomycetes</taxon>
        <taxon>Mycobacteriales</taxon>
        <taxon>Gordoniaceae</taxon>
        <taxon>Gordonia</taxon>
    </lineage>
</organism>
<sequence length="39" mass="4637">MPNKHQPNRKPQTAPNRQQRKPAPRPQARPKNFPWFFGS</sequence>
<proteinExistence type="predicted"/>
<dbReference type="EMBL" id="FNLM01000034">
    <property type="protein sequence ID" value="SDU56948.1"/>
    <property type="molecule type" value="Genomic_DNA"/>
</dbReference>
<evidence type="ECO:0000313" key="3">
    <source>
        <dbReference type="Proteomes" id="UP000183180"/>
    </source>
</evidence>